<evidence type="ECO:0000313" key="5">
    <source>
        <dbReference type="Proteomes" id="UP000193224"/>
    </source>
</evidence>
<dbReference type="InterPro" id="IPR000182">
    <property type="entry name" value="GNAT_dom"/>
</dbReference>
<name>A0A1X7BP63_9RHOB</name>
<dbReference type="Pfam" id="PF00583">
    <property type="entry name" value="Acetyltransf_1"/>
    <property type="match status" value="1"/>
</dbReference>
<evidence type="ECO:0000313" key="4">
    <source>
        <dbReference type="EMBL" id="SMC11416.1"/>
    </source>
</evidence>
<protein>
    <submittedName>
        <fullName evidence="4">Putative acetyltransferase</fullName>
    </submittedName>
</protein>
<dbReference type="PROSITE" id="PS51186">
    <property type="entry name" value="GNAT"/>
    <property type="match status" value="1"/>
</dbReference>
<keyword evidence="1 4" id="KW-0808">Transferase</keyword>
<evidence type="ECO:0000256" key="1">
    <source>
        <dbReference type="ARBA" id="ARBA00022679"/>
    </source>
</evidence>
<dbReference type="RefSeq" id="WP_085799365.1">
    <property type="nucleotide sequence ID" value="NZ_FWXB01000003.1"/>
</dbReference>
<dbReference type="AlphaFoldDB" id="A0A1X7BP63"/>
<dbReference type="InterPro" id="IPR050832">
    <property type="entry name" value="Bact_Acetyltransf"/>
</dbReference>
<gene>
    <name evidence="4" type="ORF">ROA7745_01229</name>
</gene>
<dbReference type="PANTHER" id="PTHR43877">
    <property type="entry name" value="AMINOALKYLPHOSPHONATE N-ACETYLTRANSFERASE-RELATED-RELATED"/>
    <property type="match status" value="1"/>
</dbReference>
<keyword evidence="2" id="KW-0012">Acyltransferase</keyword>
<dbReference type="Gene3D" id="3.40.630.30">
    <property type="match status" value="1"/>
</dbReference>
<organism evidence="4 5">
    <name type="scientific">Roseovarius aestuarii</name>
    <dbReference type="NCBI Taxonomy" id="475083"/>
    <lineage>
        <taxon>Bacteria</taxon>
        <taxon>Pseudomonadati</taxon>
        <taxon>Pseudomonadota</taxon>
        <taxon>Alphaproteobacteria</taxon>
        <taxon>Rhodobacterales</taxon>
        <taxon>Roseobacteraceae</taxon>
        <taxon>Roseovarius</taxon>
    </lineage>
</organism>
<dbReference type="SUPFAM" id="SSF55729">
    <property type="entry name" value="Acyl-CoA N-acyltransferases (Nat)"/>
    <property type="match status" value="1"/>
</dbReference>
<accession>A0A1X7BP63</accession>
<dbReference type="Proteomes" id="UP000193224">
    <property type="component" value="Unassembled WGS sequence"/>
</dbReference>
<dbReference type="CDD" id="cd04301">
    <property type="entry name" value="NAT_SF"/>
    <property type="match status" value="1"/>
</dbReference>
<reference evidence="4 5" key="1">
    <citation type="submission" date="2017-03" db="EMBL/GenBank/DDBJ databases">
        <authorList>
            <person name="Afonso C.L."/>
            <person name="Miller P.J."/>
            <person name="Scott M.A."/>
            <person name="Spackman E."/>
            <person name="Goraichik I."/>
            <person name="Dimitrov K.M."/>
            <person name="Suarez D.L."/>
            <person name="Swayne D.E."/>
        </authorList>
    </citation>
    <scope>NUCLEOTIDE SEQUENCE [LARGE SCALE GENOMIC DNA]</scope>
    <source>
        <strain evidence="4 5">CECT 7745</strain>
    </source>
</reference>
<sequence>MGYTLRRAVTADAGALASCIKAAYSGYVAAGIDLPPVSEGVKDDIDNNIVWVAVDGDKVLGCAIVSVTGEVAHLMNVAVAPDQSGRGIGKALIVAIIFSARDAGHAIIELTTHQDMPHNVALYQHLGWEVTGQDGNKILMARQIDATQT</sequence>
<dbReference type="EMBL" id="FWXB01000003">
    <property type="protein sequence ID" value="SMC11416.1"/>
    <property type="molecule type" value="Genomic_DNA"/>
</dbReference>
<dbReference type="GO" id="GO:0016747">
    <property type="term" value="F:acyltransferase activity, transferring groups other than amino-acyl groups"/>
    <property type="evidence" value="ECO:0007669"/>
    <property type="project" value="InterPro"/>
</dbReference>
<evidence type="ECO:0000256" key="2">
    <source>
        <dbReference type="ARBA" id="ARBA00023315"/>
    </source>
</evidence>
<feature type="domain" description="N-acetyltransferase" evidence="3">
    <location>
        <begin position="3"/>
        <end position="145"/>
    </location>
</feature>
<evidence type="ECO:0000259" key="3">
    <source>
        <dbReference type="PROSITE" id="PS51186"/>
    </source>
</evidence>
<dbReference type="OrthoDB" id="281808at2"/>
<proteinExistence type="predicted"/>
<dbReference type="InterPro" id="IPR016181">
    <property type="entry name" value="Acyl_CoA_acyltransferase"/>
</dbReference>
<keyword evidence="5" id="KW-1185">Reference proteome</keyword>